<protein>
    <recommendedName>
        <fullName evidence="3">F-box domain-containing protein</fullName>
    </recommendedName>
</protein>
<organism evidence="1 2">
    <name type="scientific">Orbilia oligospora</name>
    <name type="common">Nematode-trapping fungus</name>
    <name type="synonym">Arthrobotrys oligospora</name>
    <dbReference type="NCBI Taxonomy" id="2813651"/>
    <lineage>
        <taxon>Eukaryota</taxon>
        <taxon>Fungi</taxon>
        <taxon>Dikarya</taxon>
        <taxon>Ascomycota</taxon>
        <taxon>Pezizomycotina</taxon>
        <taxon>Orbiliomycetes</taxon>
        <taxon>Orbiliales</taxon>
        <taxon>Orbiliaceae</taxon>
        <taxon>Orbilia</taxon>
    </lineage>
</organism>
<sequence length="546" mass="62770">MSQILSTQSHFPFLNLPLELRYQIYSFLVGPDNRSIEGGFFSGHLRLEYHLEILRVSREIYAEASKIIFRRIGPIITITFRQKGLYNVMQPMDYPLYLCRNPDVITQRQIHVDVGQSCEDFEPGEDWDDFRGRNDWRDLDLDADVDYVGFNKNQEGPRPSMSFAVVGEKNILHLTHALGEICPSGGFRFWVNPLAEVEVSDLIRLFAGFQTHGGTKSTVDCICPRDCQEFESFLNDDFFWTNGESLRAYSLALNRFKIANELLAVKDFEAAAIEYQNMLSLIGRIHVGESPPTDEFREIRDRLLAKVFQNMLWAYIGMGKDLPRGGKNREVWLKKIFDIVHTYITEREHLGGANLFWLLGLLRVILYRTWRRKQKPTGSCCKKILEDLSRASKKQTCSEFDNNRLQKTLGAFKKHYRNLISAQSSTGAWHLEDILSEAPQPCLAVPESLPVSPALEERILREYQLLKKLGGKRIHGYEAAIQAVGLARILSKGKDTKPSPELWQQIQSTEPHLPDDLYKTLDFDGLIVQVRRLPSQSSHQRTILEF</sequence>
<accession>A0A7C8JKQ0</accession>
<dbReference type="Proteomes" id="UP000475325">
    <property type="component" value="Unassembled WGS sequence"/>
</dbReference>
<reference evidence="1 2" key="1">
    <citation type="submission" date="2019-06" db="EMBL/GenBank/DDBJ databases">
        <authorList>
            <person name="Palmer J.M."/>
        </authorList>
    </citation>
    <scope>NUCLEOTIDE SEQUENCE [LARGE SCALE GENOMIC DNA]</scope>
    <source>
        <strain evidence="1 2">TWF102</strain>
    </source>
</reference>
<gene>
    <name evidence="1" type="ORF">TWF102_006981</name>
</gene>
<evidence type="ECO:0000313" key="1">
    <source>
        <dbReference type="EMBL" id="KAF3111308.1"/>
    </source>
</evidence>
<evidence type="ECO:0000313" key="2">
    <source>
        <dbReference type="Proteomes" id="UP000475325"/>
    </source>
</evidence>
<proteinExistence type="predicted"/>
<dbReference type="EMBL" id="WIQW01000004">
    <property type="protein sequence ID" value="KAF3111308.1"/>
    <property type="molecule type" value="Genomic_DNA"/>
</dbReference>
<name>A0A7C8JKQ0_ORBOL</name>
<comment type="caution">
    <text evidence="1">The sequence shown here is derived from an EMBL/GenBank/DDBJ whole genome shotgun (WGS) entry which is preliminary data.</text>
</comment>
<evidence type="ECO:0008006" key="3">
    <source>
        <dbReference type="Google" id="ProtNLM"/>
    </source>
</evidence>
<dbReference type="AlphaFoldDB" id="A0A7C8JKQ0"/>